<organism evidence="1">
    <name type="scientific">Spodoptera frugiperda</name>
    <name type="common">Fall armyworm</name>
    <dbReference type="NCBI Taxonomy" id="7108"/>
    <lineage>
        <taxon>Eukaryota</taxon>
        <taxon>Metazoa</taxon>
        <taxon>Ecdysozoa</taxon>
        <taxon>Arthropoda</taxon>
        <taxon>Hexapoda</taxon>
        <taxon>Insecta</taxon>
        <taxon>Pterygota</taxon>
        <taxon>Neoptera</taxon>
        <taxon>Endopterygota</taxon>
        <taxon>Lepidoptera</taxon>
        <taxon>Glossata</taxon>
        <taxon>Ditrysia</taxon>
        <taxon>Noctuoidea</taxon>
        <taxon>Noctuidae</taxon>
        <taxon>Amphipyrinae</taxon>
        <taxon>Spodoptera</taxon>
    </lineage>
</organism>
<name>A0A2H1WPN4_SPOFR</name>
<evidence type="ECO:0000313" key="1">
    <source>
        <dbReference type="EMBL" id="SOQ54912.1"/>
    </source>
</evidence>
<dbReference type="AlphaFoldDB" id="A0A2H1WPN4"/>
<protein>
    <submittedName>
        <fullName evidence="1">SFRICE_039960</fullName>
    </submittedName>
</protein>
<proteinExistence type="predicted"/>
<sequence length="125" mass="14076">MKQIQRDVITGFPFNIMLDTLRGARDVTNHAPLYFPSSSPILQTRCQLPASYAPHATDFSLSCIETHTTASTDPHRTDRIIGNAYMRCVLMTSYGMRTMRACGRLPLCSNILRARRGLWTVDTLV</sequence>
<gene>
    <name evidence="1" type="ORF">SFRICE_039960</name>
</gene>
<reference evidence="1" key="1">
    <citation type="submission" date="2016-07" db="EMBL/GenBank/DDBJ databases">
        <authorList>
            <person name="Bretaudeau A."/>
        </authorList>
    </citation>
    <scope>NUCLEOTIDE SEQUENCE</scope>
    <source>
        <strain evidence="1">Rice</strain>
        <tissue evidence="1">Whole body</tissue>
    </source>
</reference>
<accession>A0A2H1WPN4</accession>
<dbReference type="EMBL" id="ODYU01010069">
    <property type="protein sequence ID" value="SOQ54912.1"/>
    <property type="molecule type" value="Genomic_DNA"/>
</dbReference>